<evidence type="ECO:0000256" key="6">
    <source>
        <dbReference type="ARBA" id="ARBA00023077"/>
    </source>
</evidence>
<dbReference type="GO" id="GO:0015344">
    <property type="term" value="F:siderophore uptake transmembrane transporter activity"/>
    <property type="evidence" value="ECO:0007669"/>
    <property type="project" value="TreeGrafter"/>
</dbReference>
<feature type="chain" id="PRO_5004767361" evidence="12">
    <location>
        <begin position="27"/>
        <end position="816"/>
    </location>
</feature>
<gene>
    <name evidence="15" type="ORF">HMPREF2086_01396</name>
</gene>
<dbReference type="InterPro" id="IPR012910">
    <property type="entry name" value="Plug_dom"/>
</dbReference>
<keyword evidence="3 9" id="KW-1134">Transmembrane beta strand</keyword>
<dbReference type="InterPro" id="IPR036942">
    <property type="entry name" value="Beta-barrel_TonB_sf"/>
</dbReference>
<evidence type="ECO:0000259" key="14">
    <source>
        <dbReference type="Pfam" id="PF07715"/>
    </source>
</evidence>
<evidence type="ECO:0000256" key="8">
    <source>
        <dbReference type="ARBA" id="ARBA00023237"/>
    </source>
</evidence>
<dbReference type="STRING" id="1357400.HMPREF2086_01396"/>
<dbReference type="GO" id="GO:0009279">
    <property type="term" value="C:cell outer membrane"/>
    <property type="evidence" value="ECO:0007669"/>
    <property type="project" value="UniProtKB-SubCell"/>
</dbReference>
<evidence type="ECO:0000256" key="3">
    <source>
        <dbReference type="ARBA" id="ARBA00022452"/>
    </source>
</evidence>
<dbReference type="Gene3D" id="2.40.170.20">
    <property type="entry name" value="TonB-dependent receptor, beta-barrel domain"/>
    <property type="match status" value="1"/>
</dbReference>
<dbReference type="Pfam" id="PF07715">
    <property type="entry name" value="Plug"/>
    <property type="match status" value="1"/>
</dbReference>
<evidence type="ECO:0000256" key="9">
    <source>
        <dbReference type="PROSITE-ProRule" id="PRU01360"/>
    </source>
</evidence>
<comment type="caution">
    <text evidence="15">The sequence shown here is derived from an EMBL/GenBank/DDBJ whole genome shotgun (WGS) entry which is preliminary data.</text>
</comment>
<evidence type="ECO:0000256" key="12">
    <source>
        <dbReference type="SAM" id="SignalP"/>
    </source>
</evidence>
<dbReference type="InterPro" id="IPR000531">
    <property type="entry name" value="Beta-barrel_TonB"/>
</dbReference>
<feature type="domain" description="TonB-dependent receptor-like beta-barrel" evidence="13">
    <location>
        <begin position="387"/>
        <end position="774"/>
    </location>
</feature>
<feature type="compositionally biased region" description="Low complexity" evidence="11">
    <location>
        <begin position="67"/>
        <end position="84"/>
    </location>
</feature>
<dbReference type="Pfam" id="PF00593">
    <property type="entry name" value="TonB_dep_Rec_b-barrel"/>
    <property type="match status" value="1"/>
</dbReference>
<keyword evidence="6 10" id="KW-0798">TonB box</keyword>
<sequence>MKRHTHISATLSATLATMLLSQSAISVELNADNERERERVILAQTSLESKEPQSVKSRDKIDSALDTTNNTNTTTTTNATTTTNPASTSQDLSPQSTSSNHSSQNTQDDLDTQASYKNLEAKDLGRVSASAPKREMNRENAIFINKEDLANKGYADLEQALSHQASITLTPSANGQRQIDIRGQGLDAIKSVKTYINGVPININDTGYGASRNGFSLNGANPFNLIDINDIESIEVLAGGGSVLYGSGTRGGVVNIITKKPSKNYGRVSLEGVAYEAKEALSGKASVGGGYNIKDKAFISANVSYAYKNGLRPREYTKNAYASLQASYQISEKHKLDFSANYAKSYQFFAGYNNKFINGTQEKSISAMKQERYSTPTQATLNGVVMQDLVQASLKYSADFSQHLGFSALGFYSFSDFAFPEISGDPTIANANITGTNSNHNAGVFLKLKHSTKNNKLYVGLDNNVEISSANSGSSDKREGVRYSGGVYLLDSFMPSKYFSLTGGARGEVVYYDVDRTAVTRFAIPPTNIVSSVGSRQDIKANYAAEITPAFHYGEAGTVYAKGEIGFISPSVAQIINAISTSNTSKEFAKSNIKPEQYFTGEIGWRDEFLFSSFSASAYYTHSFNEIRYIYQTAVRNFFNLGETQRFGFEFVGKQRLFDKILSLQESINFNYSNVLKGRDETAMFNANAIGASDASQEGKQIPYVPIVKVSLLANVQAIKVGKHSLNIFYNNSYYGQQVDNNYALMNRGGYVLGDIGFTYAYNGFSISAGVRNVYDSFYVAYQSSSSSARGQTTTNTRTYLAGEGRSYYIAGKWEF</sequence>
<dbReference type="PROSITE" id="PS52016">
    <property type="entry name" value="TONB_DEPENDENT_REC_3"/>
    <property type="match status" value="1"/>
</dbReference>
<organism evidence="15 16">
    <name type="scientific">Helicobacter macacae MIT 99-5501</name>
    <dbReference type="NCBI Taxonomy" id="1357400"/>
    <lineage>
        <taxon>Bacteria</taxon>
        <taxon>Pseudomonadati</taxon>
        <taxon>Campylobacterota</taxon>
        <taxon>Epsilonproteobacteria</taxon>
        <taxon>Campylobacterales</taxon>
        <taxon>Helicobacteraceae</taxon>
        <taxon>Helicobacter</taxon>
    </lineage>
</organism>
<evidence type="ECO:0000256" key="11">
    <source>
        <dbReference type="SAM" id="MobiDB-lite"/>
    </source>
</evidence>
<evidence type="ECO:0000313" key="16">
    <source>
        <dbReference type="Proteomes" id="UP000018731"/>
    </source>
</evidence>
<dbReference type="eggNOG" id="COG4206">
    <property type="taxonomic scope" value="Bacteria"/>
</dbReference>
<feature type="domain" description="TonB-dependent receptor plug" evidence="14">
    <location>
        <begin position="144"/>
        <end position="253"/>
    </location>
</feature>
<evidence type="ECO:0000256" key="2">
    <source>
        <dbReference type="ARBA" id="ARBA00022448"/>
    </source>
</evidence>
<feature type="signal peptide" evidence="12">
    <location>
        <begin position="1"/>
        <end position="26"/>
    </location>
</feature>
<evidence type="ECO:0000256" key="1">
    <source>
        <dbReference type="ARBA" id="ARBA00004571"/>
    </source>
</evidence>
<dbReference type="RefSeq" id="WP_023928138.1">
    <property type="nucleotide sequence ID" value="NZ_KI669454.1"/>
</dbReference>
<accession>V8CA34</accession>
<name>V8CA34_9HELI</name>
<dbReference type="AlphaFoldDB" id="V8CA34"/>
<dbReference type="EMBL" id="AZJI01000005">
    <property type="protein sequence ID" value="ETD23591.1"/>
    <property type="molecule type" value="Genomic_DNA"/>
</dbReference>
<dbReference type="PANTHER" id="PTHR30069">
    <property type="entry name" value="TONB-DEPENDENT OUTER MEMBRANE RECEPTOR"/>
    <property type="match status" value="1"/>
</dbReference>
<proteinExistence type="inferred from homology"/>
<keyword evidence="5 12" id="KW-0732">Signal</keyword>
<dbReference type="PATRIC" id="fig|1357400.3.peg.1868"/>
<feature type="compositionally biased region" description="Low complexity" evidence="11">
    <location>
        <begin position="93"/>
        <end position="107"/>
    </location>
</feature>
<dbReference type="Proteomes" id="UP000018731">
    <property type="component" value="Unassembled WGS sequence"/>
</dbReference>
<evidence type="ECO:0000259" key="13">
    <source>
        <dbReference type="Pfam" id="PF00593"/>
    </source>
</evidence>
<keyword evidence="16" id="KW-1185">Reference proteome</keyword>
<dbReference type="PROSITE" id="PS01156">
    <property type="entry name" value="TONB_DEPENDENT_REC_2"/>
    <property type="match status" value="1"/>
</dbReference>
<evidence type="ECO:0000256" key="10">
    <source>
        <dbReference type="RuleBase" id="RU003357"/>
    </source>
</evidence>
<keyword evidence="4 9" id="KW-0812">Transmembrane</keyword>
<dbReference type="InterPro" id="IPR037066">
    <property type="entry name" value="Plug_dom_sf"/>
</dbReference>
<dbReference type="PANTHER" id="PTHR30069:SF27">
    <property type="entry name" value="BLL4766 PROTEIN"/>
    <property type="match status" value="1"/>
</dbReference>
<dbReference type="InterPro" id="IPR039426">
    <property type="entry name" value="TonB-dep_rcpt-like"/>
</dbReference>
<keyword evidence="8 9" id="KW-0998">Cell outer membrane</keyword>
<dbReference type="OrthoDB" id="78201at2"/>
<feature type="compositionally biased region" description="Basic and acidic residues" evidence="11">
    <location>
        <begin position="48"/>
        <end position="63"/>
    </location>
</feature>
<dbReference type="Gene3D" id="2.170.130.10">
    <property type="entry name" value="TonB-dependent receptor, plug domain"/>
    <property type="match status" value="1"/>
</dbReference>
<evidence type="ECO:0000256" key="5">
    <source>
        <dbReference type="ARBA" id="ARBA00022729"/>
    </source>
</evidence>
<dbReference type="GO" id="GO:0044718">
    <property type="term" value="P:siderophore transmembrane transport"/>
    <property type="evidence" value="ECO:0007669"/>
    <property type="project" value="TreeGrafter"/>
</dbReference>
<evidence type="ECO:0000313" key="15">
    <source>
        <dbReference type="EMBL" id="ETD23591.1"/>
    </source>
</evidence>
<dbReference type="InterPro" id="IPR010917">
    <property type="entry name" value="TonB_rcpt_CS"/>
</dbReference>
<evidence type="ECO:0000256" key="4">
    <source>
        <dbReference type="ARBA" id="ARBA00022692"/>
    </source>
</evidence>
<dbReference type="HOGENOM" id="CLU_008287_18_3_7"/>
<dbReference type="SUPFAM" id="SSF56935">
    <property type="entry name" value="Porins"/>
    <property type="match status" value="1"/>
</dbReference>
<keyword evidence="7 9" id="KW-0472">Membrane</keyword>
<feature type="region of interest" description="Disordered" evidence="11">
    <location>
        <begin position="43"/>
        <end position="108"/>
    </location>
</feature>
<keyword evidence="2 9" id="KW-0813">Transport</keyword>
<evidence type="ECO:0000256" key="7">
    <source>
        <dbReference type="ARBA" id="ARBA00023136"/>
    </source>
</evidence>
<protein>
    <submittedName>
        <fullName evidence="15">Uncharacterized protein</fullName>
    </submittedName>
</protein>
<comment type="subcellular location">
    <subcellularLocation>
        <location evidence="1 9">Cell outer membrane</location>
        <topology evidence="1 9">Multi-pass membrane protein</topology>
    </subcellularLocation>
</comment>
<reference evidence="15 16" key="1">
    <citation type="journal article" date="2014" name="Genome Announc.">
        <title>Draft genome sequences of six enterohepatic helicobacter species isolated from humans and one from rhesus macaques.</title>
        <authorList>
            <person name="Shen Z."/>
            <person name="Sheh A."/>
            <person name="Young S.K."/>
            <person name="Abouelliel A."/>
            <person name="Ward D.V."/>
            <person name="Earl A.M."/>
            <person name="Fox J.G."/>
        </authorList>
    </citation>
    <scope>NUCLEOTIDE SEQUENCE [LARGE SCALE GENOMIC DNA]</scope>
    <source>
        <strain evidence="15 16">MIT 99-5501</strain>
    </source>
</reference>
<comment type="similarity">
    <text evidence="9 10">Belongs to the TonB-dependent receptor family.</text>
</comment>